<dbReference type="InterPro" id="IPR039424">
    <property type="entry name" value="SBP_5"/>
</dbReference>
<dbReference type="Proteomes" id="UP000620591">
    <property type="component" value="Unassembled WGS sequence"/>
</dbReference>
<accession>A0A8I0EUZ0</accession>
<dbReference type="GO" id="GO:0015833">
    <property type="term" value="P:peptide transport"/>
    <property type="evidence" value="ECO:0007669"/>
    <property type="project" value="TreeGrafter"/>
</dbReference>
<evidence type="ECO:0000259" key="3">
    <source>
        <dbReference type="Pfam" id="PF00496"/>
    </source>
</evidence>
<evidence type="ECO:0000313" key="4">
    <source>
        <dbReference type="EMBL" id="MBC9225572.1"/>
    </source>
</evidence>
<proteinExistence type="predicted"/>
<dbReference type="RefSeq" id="WP_187768730.1">
    <property type="nucleotide sequence ID" value="NZ_JACTVM010000001.1"/>
</dbReference>
<dbReference type="Gene3D" id="3.10.105.10">
    <property type="entry name" value="Dipeptide-binding Protein, Domain 3"/>
    <property type="match status" value="1"/>
</dbReference>
<dbReference type="SUPFAM" id="SSF53850">
    <property type="entry name" value="Periplasmic binding protein-like II"/>
    <property type="match status" value="1"/>
</dbReference>
<dbReference type="InterPro" id="IPR000914">
    <property type="entry name" value="SBP_5_dom"/>
</dbReference>
<organism evidence="4 5">
    <name type="scientific">Aeromicrobium senzhongii</name>
    <dbReference type="NCBI Taxonomy" id="2663859"/>
    <lineage>
        <taxon>Bacteria</taxon>
        <taxon>Bacillati</taxon>
        <taxon>Actinomycetota</taxon>
        <taxon>Actinomycetes</taxon>
        <taxon>Propionibacteriales</taxon>
        <taxon>Nocardioidaceae</taxon>
        <taxon>Aeromicrobium</taxon>
    </lineage>
</organism>
<feature type="chain" id="PRO_5038831947" description="Solute-binding protein family 5 domain-containing protein" evidence="2">
    <location>
        <begin position="26"/>
        <end position="536"/>
    </location>
</feature>
<dbReference type="AlphaFoldDB" id="A0A8I0EUZ0"/>
<evidence type="ECO:0000256" key="2">
    <source>
        <dbReference type="SAM" id="SignalP"/>
    </source>
</evidence>
<gene>
    <name evidence="4" type="ORF">IBG24_04490</name>
</gene>
<sequence length="536" mass="57651">MSPSIRSFRSIRVAVAALAASLALASCSGDGGSDSADEEKDHLKGVTGTPERGKRLTFAMETEATSVNPATVNIAFVNYTLLAYEPLIYRSSDGTLKPALAQEWEMGDGNTSMELELRDGVTFTDGSPVNAAAVKASLEYVRDGQGPNAHLLANVKSIEAEDDDSLTLRLSSPNPMLPEFLTQSYGVGQIISPTGVKAPGQLTADNPSQGAGAYVFDPKQSVPGDHYTYTANPDYYAKDERQHYDEVVIRVIGDQQARVNALATGQIDLATASPDTVDQATSAGAQIVWIPFVWQGLSLIDRDGEVSKPLGDVRVRQAINYAIDRKKITEALLGKYGVPTDTVVMEGGEGWSKEAADRYPYDVDKAKSLMKEAGYEKGFPLKVLSIRFAEIDTMAEAVAPYLAEIGIKADLNHLTDEQSYVQGATDKSHPAMSVGYGAQPMYLLGQGLFLPNAGIFNGFATERKELTDLYDKAAAASGDERDKLNQDMITYLTDEAWFAPVSFGPVLYASRDDLGGVAVSPKAPVATPLDWYDVAK</sequence>
<feature type="region of interest" description="Disordered" evidence="1">
    <location>
        <begin position="29"/>
        <end position="50"/>
    </location>
</feature>
<evidence type="ECO:0000313" key="5">
    <source>
        <dbReference type="Proteomes" id="UP000620591"/>
    </source>
</evidence>
<reference evidence="4" key="1">
    <citation type="submission" date="2020-09" db="EMBL/GenBank/DDBJ databases">
        <title>Novel species in genus Aeromicrobium.</title>
        <authorList>
            <person name="Zhang G."/>
        </authorList>
    </citation>
    <scope>NUCLEOTIDE SEQUENCE</scope>
    <source>
        <strain evidence="4">Zg-636</strain>
    </source>
</reference>
<comment type="caution">
    <text evidence="4">The sequence shown here is derived from an EMBL/GenBank/DDBJ whole genome shotgun (WGS) entry which is preliminary data.</text>
</comment>
<feature type="signal peptide" evidence="2">
    <location>
        <begin position="1"/>
        <end position="25"/>
    </location>
</feature>
<feature type="domain" description="Solute-binding protein family 5" evidence="3">
    <location>
        <begin position="96"/>
        <end position="439"/>
    </location>
</feature>
<keyword evidence="2" id="KW-0732">Signal</keyword>
<dbReference type="Gene3D" id="3.40.190.10">
    <property type="entry name" value="Periplasmic binding protein-like II"/>
    <property type="match status" value="1"/>
</dbReference>
<protein>
    <recommendedName>
        <fullName evidence="3">Solute-binding protein family 5 domain-containing protein</fullName>
    </recommendedName>
</protein>
<dbReference type="PANTHER" id="PTHR30290">
    <property type="entry name" value="PERIPLASMIC BINDING COMPONENT OF ABC TRANSPORTER"/>
    <property type="match status" value="1"/>
</dbReference>
<dbReference type="PROSITE" id="PS51257">
    <property type="entry name" value="PROKAR_LIPOPROTEIN"/>
    <property type="match status" value="1"/>
</dbReference>
<dbReference type="Pfam" id="PF00496">
    <property type="entry name" value="SBP_bac_5"/>
    <property type="match status" value="1"/>
</dbReference>
<name>A0A8I0EUZ0_9ACTN</name>
<dbReference type="GO" id="GO:1904680">
    <property type="term" value="F:peptide transmembrane transporter activity"/>
    <property type="evidence" value="ECO:0007669"/>
    <property type="project" value="TreeGrafter"/>
</dbReference>
<evidence type="ECO:0000256" key="1">
    <source>
        <dbReference type="SAM" id="MobiDB-lite"/>
    </source>
</evidence>
<dbReference type="EMBL" id="JACTVM010000001">
    <property type="protein sequence ID" value="MBC9225572.1"/>
    <property type="molecule type" value="Genomic_DNA"/>
</dbReference>